<evidence type="ECO:0000256" key="1">
    <source>
        <dbReference type="ARBA" id="ARBA00004651"/>
    </source>
</evidence>
<feature type="transmembrane region" description="Helical" evidence="7">
    <location>
        <begin position="163"/>
        <end position="183"/>
    </location>
</feature>
<feature type="transmembrane region" description="Helical" evidence="7">
    <location>
        <begin position="58"/>
        <end position="78"/>
    </location>
</feature>
<keyword evidence="5 7" id="KW-1133">Transmembrane helix</keyword>
<feature type="transmembrane region" description="Helical" evidence="7">
    <location>
        <begin position="12"/>
        <end position="38"/>
    </location>
</feature>
<feature type="transmembrane region" description="Helical" evidence="7">
    <location>
        <begin position="90"/>
        <end position="112"/>
    </location>
</feature>
<feature type="transmembrane region" description="Helical" evidence="7">
    <location>
        <begin position="325"/>
        <end position="343"/>
    </location>
</feature>
<dbReference type="RefSeq" id="WP_160201279.1">
    <property type="nucleotide sequence ID" value="NZ_QXWK01000008.1"/>
</dbReference>
<evidence type="ECO:0000313" key="9">
    <source>
        <dbReference type="Proteomes" id="UP000446866"/>
    </source>
</evidence>
<dbReference type="PANTHER" id="PTHR42925:SF2">
    <property type="entry name" value="NA+ DRIVEN MULTIDRUG EFFLUX PUMP"/>
    <property type="match status" value="1"/>
</dbReference>
<feature type="transmembrane region" description="Helical" evidence="7">
    <location>
        <begin position="388"/>
        <end position="409"/>
    </location>
</feature>
<protein>
    <submittedName>
        <fullName evidence="8">MATE family efflux transporter</fullName>
    </submittedName>
</protein>
<dbReference type="InterPro" id="IPR002528">
    <property type="entry name" value="MATE_fam"/>
</dbReference>
<feature type="transmembrane region" description="Helical" evidence="7">
    <location>
        <begin position="132"/>
        <end position="151"/>
    </location>
</feature>
<sequence>MIKQTEPNYYKRLLLLAMPIVLQQIISVSLNLVDNIMIGKLGPLPLAAVGSANQVFGIYSMILFGLFSGAAVPLAQYFGVRDFKSIRGIVGMDVILCLVMGIPTVIAVVVAAPEVISFFADDPQVIALGTQYIRITALTYLTVGVSYAIAFNSRSVQSLKVPTIINVCSILTNTVLNYMMIYGHGGFSAMGVKGAALATLIARVFELTALITYLCVDKNHPFHGRIKDFTSFTMDFVKSVMKTALPVVISEGGWSLGVSLTFAAYGKISAQALAVIQVSQVLCNLCQCASFGVGNANAALIGATLGQGKGEEAYENSKKYMVIQWGLNAIMCVLILLLRRPIAVIYDFDAETTQMLMLSLGVFAFTLIPRMASYAVQSGILRAGGDTFFCMVVELVCNLGIEVALAYISVLVFKLPLHLCILVASGGNLVKAIVEYKRYLGKKWINTII</sequence>
<dbReference type="NCBIfam" id="TIGR00797">
    <property type="entry name" value="matE"/>
    <property type="match status" value="1"/>
</dbReference>
<dbReference type="Proteomes" id="UP000446866">
    <property type="component" value="Unassembled WGS sequence"/>
</dbReference>
<comment type="caution">
    <text evidence="8">The sequence shown here is derived from an EMBL/GenBank/DDBJ whole genome shotgun (WGS) entry which is preliminary data.</text>
</comment>
<keyword evidence="6 7" id="KW-0472">Membrane</keyword>
<gene>
    <name evidence="8" type="ORF">D0435_04990</name>
</gene>
<keyword evidence="4 7" id="KW-0812">Transmembrane</keyword>
<comment type="subcellular location">
    <subcellularLocation>
        <location evidence="1">Cell membrane</location>
        <topology evidence="1">Multi-pass membrane protein</topology>
    </subcellularLocation>
</comment>
<evidence type="ECO:0000256" key="6">
    <source>
        <dbReference type="ARBA" id="ARBA00023136"/>
    </source>
</evidence>
<evidence type="ECO:0000256" key="2">
    <source>
        <dbReference type="ARBA" id="ARBA00022448"/>
    </source>
</evidence>
<dbReference type="GO" id="GO:0042910">
    <property type="term" value="F:xenobiotic transmembrane transporter activity"/>
    <property type="evidence" value="ECO:0007669"/>
    <property type="project" value="InterPro"/>
</dbReference>
<feature type="transmembrane region" description="Helical" evidence="7">
    <location>
        <begin position="355"/>
        <end position="376"/>
    </location>
</feature>
<evidence type="ECO:0000256" key="3">
    <source>
        <dbReference type="ARBA" id="ARBA00022475"/>
    </source>
</evidence>
<keyword evidence="9" id="KW-1185">Reference proteome</keyword>
<dbReference type="Pfam" id="PF01554">
    <property type="entry name" value="MatE"/>
    <property type="match status" value="2"/>
</dbReference>
<keyword evidence="3" id="KW-1003">Cell membrane</keyword>
<accession>A0A845QJZ1</accession>
<reference evidence="8 9" key="1">
    <citation type="submission" date="2018-08" db="EMBL/GenBank/DDBJ databases">
        <title>Murine metabolic-syndrome-specific gut microbial biobank.</title>
        <authorList>
            <person name="Liu C."/>
        </authorList>
    </citation>
    <scope>NUCLEOTIDE SEQUENCE [LARGE SCALE GENOMIC DNA]</scope>
    <source>
        <strain evidence="8 9">28</strain>
    </source>
</reference>
<dbReference type="GO" id="GO:0015297">
    <property type="term" value="F:antiporter activity"/>
    <property type="evidence" value="ECO:0007669"/>
    <property type="project" value="InterPro"/>
</dbReference>
<feature type="transmembrane region" description="Helical" evidence="7">
    <location>
        <begin position="415"/>
        <end position="434"/>
    </location>
</feature>
<evidence type="ECO:0000256" key="7">
    <source>
        <dbReference type="SAM" id="Phobius"/>
    </source>
</evidence>
<keyword evidence="2" id="KW-0813">Transport</keyword>
<organism evidence="8 9">
    <name type="scientific">Anaerotruncus colihominis</name>
    <dbReference type="NCBI Taxonomy" id="169435"/>
    <lineage>
        <taxon>Bacteria</taxon>
        <taxon>Bacillati</taxon>
        <taxon>Bacillota</taxon>
        <taxon>Clostridia</taxon>
        <taxon>Eubacteriales</taxon>
        <taxon>Oscillospiraceae</taxon>
        <taxon>Anaerotruncus</taxon>
    </lineage>
</organism>
<evidence type="ECO:0000313" key="8">
    <source>
        <dbReference type="EMBL" id="NBH61007.1"/>
    </source>
</evidence>
<evidence type="ECO:0000256" key="4">
    <source>
        <dbReference type="ARBA" id="ARBA00022692"/>
    </source>
</evidence>
<dbReference type="AlphaFoldDB" id="A0A845QJZ1"/>
<dbReference type="EMBL" id="QXWK01000008">
    <property type="protein sequence ID" value="NBH61007.1"/>
    <property type="molecule type" value="Genomic_DNA"/>
</dbReference>
<dbReference type="PANTHER" id="PTHR42925">
    <property type="entry name" value="MULTIDRUG AND TOXIN EFFLUX PROTEIN MATE FAMILY"/>
    <property type="match status" value="1"/>
</dbReference>
<evidence type="ECO:0000256" key="5">
    <source>
        <dbReference type="ARBA" id="ARBA00022989"/>
    </source>
</evidence>
<feature type="transmembrane region" description="Helical" evidence="7">
    <location>
        <begin position="195"/>
        <end position="216"/>
    </location>
</feature>
<name>A0A845QJZ1_9FIRM</name>
<dbReference type="InterPro" id="IPR048279">
    <property type="entry name" value="MdtK-like"/>
</dbReference>
<dbReference type="PIRSF" id="PIRSF006603">
    <property type="entry name" value="DinF"/>
    <property type="match status" value="1"/>
</dbReference>
<proteinExistence type="predicted"/>
<dbReference type="InterPro" id="IPR047135">
    <property type="entry name" value="YsiQ"/>
</dbReference>
<dbReference type="GO" id="GO:0005886">
    <property type="term" value="C:plasma membrane"/>
    <property type="evidence" value="ECO:0007669"/>
    <property type="project" value="UniProtKB-SubCell"/>
</dbReference>